<comment type="caution">
    <text evidence="23">The sequence shown here is derived from an EMBL/GenBank/DDBJ whole genome shotgun (WGS) entry which is preliminary data.</text>
</comment>
<feature type="compositionally biased region" description="Basic residues" evidence="20">
    <location>
        <begin position="409"/>
        <end position="424"/>
    </location>
</feature>
<dbReference type="SMART" id="SM00558">
    <property type="entry name" value="JmjC"/>
    <property type="match status" value="1"/>
</dbReference>
<dbReference type="InterPro" id="IPR050690">
    <property type="entry name" value="JHDM1_Histone_Demethylase"/>
</dbReference>
<evidence type="ECO:0000256" key="9">
    <source>
        <dbReference type="ARBA" id="ARBA00022833"/>
    </source>
</evidence>
<dbReference type="InterPro" id="IPR019787">
    <property type="entry name" value="Znf_PHD-finger"/>
</dbReference>
<feature type="compositionally biased region" description="Polar residues" evidence="20">
    <location>
        <begin position="1419"/>
        <end position="1432"/>
    </location>
</feature>
<evidence type="ECO:0000256" key="15">
    <source>
        <dbReference type="ARBA" id="ARBA00023163"/>
    </source>
</evidence>
<accession>A0ABR3PN54</accession>
<feature type="compositionally biased region" description="Low complexity" evidence="20">
    <location>
        <begin position="1198"/>
        <end position="1218"/>
    </location>
</feature>
<feature type="region of interest" description="Disordered" evidence="20">
    <location>
        <begin position="1119"/>
        <end position="1153"/>
    </location>
</feature>
<feature type="domain" description="PHD-type" evidence="21">
    <location>
        <begin position="522"/>
        <end position="579"/>
    </location>
</feature>
<feature type="compositionally biased region" description="Polar residues" evidence="20">
    <location>
        <begin position="1339"/>
        <end position="1366"/>
    </location>
</feature>
<dbReference type="RefSeq" id="XP_069203819.1">
    <property type="nucleotide sequence ID" value="XM_069340351.1"/>
</dbReference>
<evidence type="ECO:0000313" key="24">
    <source>
        <dbReference type="Proteomes" id="UP001562354"/>
    </source>
</evidence>
<feature type="compositionally biased region" description="Polar residues" evidence="20">
    <location>
        <begin position="1598"/>
        <end position="1617"/>
    </location>
</feature>
<feature type="region of interest" description="Disordered" evidence="20">
    <location>
        <begin position="1195"/>
        <end position="1218"/>
    </location>
</feature>
<evidence type="ECO:0000256" key="17">
    <source>
        <dbReference type="ARBA" id="ARBA00031083"/>
    </source>
</evidence>
<evidence type="ECO:0000256" key="8">
    <source>
        <dbReference type="ARBA" id="ARBA00022771"/>
    </source>
</evidence>
<evidence type="ECO:0000259" key="22">
    <source>
        <dbReference type="PROSITE" id="PS51184"/>
    </source>
</evidence>
<dbReference type="EC" id="1.14.11.27" evidence="5"/>
<evidence type="ECO:0000256" key="20">
    <source>
        <dbReference type="SAM" id="MobiDB-lite"/>
    </source>
</evidence>
<dbReference type="InterPro" id="IPR011011">
    <property type="entry name" value="Znf_FYVE_PHD"/>
</dbReference>
<dbReference type="InterPro" id="IPR001138">
    <property type="entry name" value="Zn2Cys6_DnaBD"/>
</dbReference>
<dbReference type="EMBL" id="JBFMKM010000003">
    <property type="protein sequence ID" value="KAL1310970.1"/>
    <property type="molecule type" value="Genomic_DNA"/>
</dbReference>
<dbReference type="GeneID" id="95974893"/>
<evidence type="ECO:0000256" key="1">
    <source>
        <dbReference type="ARBA" id="ARBA00001954"/>
    </source>
</evidence>
<evidence type="ECO:0000256" key="18">
    <source>
        <dbReference type="ARBA" id="ARBA00047915"/>
    </source>
</evidence>
<dbReference type="PANTHER" id="PTHR23123">
    <property type="entry name" value="PHD/F-BOX CONTAINING PROTEIN"/>
    <property type="match status" value="1"/>
</dbReference>
<feature type="compositionally biased region" description="Low complexity" evidence="20">
    <location>
        <begin position="1379"/>
        <end position="1397"/>
    </location>
</feature>
<dbReference type="CDD" id="cd00067">
    <property type="entry name" value="GAL4"/>
    <property type="match status" value="1"/>
</dbReference>
<feature type="region of interest" description="Disordered" evidence="20">
    <location>
        <begin position="1313"/>
        <end position="1432"/>
    </location>
</feature>
<evidence type="ECO:0000256" key="4">
    <source>
        <dbReference type="ARBA" id="ARBA00008037"/>
    </source>
</evidence>
<feature type="region of interest" description="Disordered" evidence="20">
    <location>
        <begin position="234"/>
        <end position="472"/>
    </location>
</feature>
<evidence type="ECO:0000256" key="5">
    <source>
        <dbReference type="ARBA" id="ARBA00013246"/>
    </source>
</evidence>
<organism evidence="23 24">
    <name type="scientific">Neodothiora populina</name>
    <dbReference type="NCBI Taxonomy" id="2781224"/>
    <lineage>
        <taxon>Eukaryota</taxon>
        <taxon>Fungi</taxon>
        <taxon>Dikarya</taxon>
        <taxon>Ascomycota</taxon>
        <taxon>Pezizomycotina</taxon>
        <taxon>Dothideomycetes</taxon>
        <taxon>Dothideomycetidae</taxon>
        <taxon>Dothideales</taxon>
        <taxon>Dothioraceae</taxon>
        <taxon>Neodothiora</taxon>
    </lineage>
</organism>
<dbReference type="Pfam" id="PF00628">
    <property type="entry name" value="PHD"/>
    <property type="match status" value="1"/>
</dbReference>
<keyword evidence="12" id="KW-0560">Oxidoreductase</keyword>
<dbReference type="CDD" id="cd15517">
    <property type="entry name" value="PHD_TCF19_like"/>
    <property type="match status" value="1"/>
</dbReference>
<evidence type="ECO:0000256" key="3">
    <source>
        <dbReference type="ARBA" id="ARBA00004123"/>
    </source>
</evidence>
<keyword evidence="15" id="KW-0804">Transcription</keyword>
<keyword evidence="9" id="KW-0862">Zinc</keyword>
<feature type="compositionally biased region" description="Basic and acidic residues" evidence="20">
    <location>
        <begin position="163"/>
        <end position="174"/>
    </location>
</feature>
<dbReference type="InterPro" id="IPR003347">
    <property type="entry name" value="JmjC_dom"/>
</dbReference>
<feature type="compositionally biased region" description="Polar residues" evidence="20">
    <location>
        <begin position="286"/>
        <end position="303"/>
    </location>
</feature>
<feature type="compositionally biased region" description="Pro residues" evidence="20">
    <location>
        <begin position="1"/>
        <end position="10"/>
    </location>
</feature>
<evidence type="ECO:0000256" key="19">
    <source>
        <dbReference type="PROSITE-ProRule" id="PRU00146"/>
    </source>
</evidence>
<evidence type="ECO:0000256" key="12">
    <source>
        <dbReference type="ARBA" id="ARBA00023002"/>
    </source>
</evidence>
<dbReference type="Gene3D" id="3.30.40.10">
    <property type="entry name" value="Zinc/RING finger domain, C3HC4 (zinc finger)"/>
    <property type="match status" value="1"/>
</dbReference>
<feature type="compositionally biased region" description="Low complexity" evidence="20">
    <location>
        <begin position="11"/>
        <end position="24"/>
    </location>
</feature>
<comment type="cofactor">
    <cofactor evidence="1">
        <name>Fe(2+)</name>
        <dbReference type="ChEBI" id="CHEBI:29033"/>
    </cofactor>
</comment>
<keyword evidence="24" id="KW-1185">Reference proteome</keyword>
<dbReference type="InterPro" id="IPR001965">
    <property type="entry name" value="Znf_PHD"/>
</dbReference>
<feature type="domain" description="JmjC" evidence="22">
    <location>
        <begin position="779"/>
        <end position="937"/>
    </location>
</feature>
<dbReference type="Proteomes" id="UP001562354">
    <property type="component" value="Unassembled WGS sequence"/>
</dbReference>
<feature type="compositionally biased region" description="Polar residues" evidence="20">
    <location>
        <begin position="445"/>
        <end position="456"/>
    </location>
</feature>
<feature type="region of interest" description="Disordered" evidence="20">
    <location>
        <begin position="1"/>
        <end position="198"/>
    </location>
</feature>
<evidence type="ECO:0000256" key="16">
    <source>
        <dbReference type="ARBA" id="ARBA00023242"/>
    </source>
</evidence>
<comment type="function">
    <text evidence="2">Histone demethylase that specifically demethylates 'Lys-36' of histone H3, thereby playing a central role in histone code.</text>
</comment>
<dbReference type="Gene3D" id="2.60.120.650">
    <property type="entry name" value="Cupin"/>
    <property type="match status" value="1"/>
</dbReference>
<dbReference type="Pfam" id="PF17811">
    <property type="entry name" value="JHD"/>
    <property type="match status" value="1"/>
</dbReference>
<feature type="compositionally biased region" description="Polar residues" evidence="20">
    <location>
        <begin position="1545"/>
        <end position="1564"/>
    </location>
</feature>
<comment type="similarity">
    <text evidence="4">Belongs to the JHDM1 histone demethylase family.</text>
</comment>
<feature type="compositionally biased region" description="Polar residues" evidence="20">
    <location>
        <begin position="1571"/>
        <end position="1581"/>
    </location>
</feature>
<dbReference type="SMART" id="SM00249">
    <property type="entry name" value="PHD"/>
    <property type="match status" value="1"/>
</dbReference>
<comment type="subcellular location">
    <subcellularLocation>
        <location evidence="3">Nucleus</location>
    </subcellularLocation>
</comment>
<evidence type="ECO:0000256" key="6">
    <source>
        <dbReference type="ARBA" id="ARBA00015153"/>
    </source>
</evidence>
<evidence type="ECO:0000313" key="23">
    <source>
        <dbReference type="EMBL" id="KAL1310970.1"/>
    </source>
</evidence>
<keyword evidence="14" id="KW-0805">Transcription regulation</keyword>
<dbReference type="InterPro" id="IPR013083">
    <property type="entry name" value="Znf_RING/FYVE/PHD"/>
</dbReference>
<protein>
    <recommendedName>
        <fullName evidence="6">JmjC domain-containing histone demethylation protein 1</fullName>
        <ecNumber evidence="5">1.14.11.27</ecNumber>
    </recommendedName>
    <alternativeName>
        <fullName evidence="17">[Histone-H3]-lysine-36 demethylase 1</fullName>
    </alternativeName>
</protein>
<name>A0ABR3PN54_9PEZI</name>
<evidence type="ECO:0000259" key="21">
    <source>
        <dbReference type="PROSITE" id="PS50016"/>
    </source>
</evidence>
<feature type="compositionally biased region" description="Basic and acidic residues" evidence="20">
    <location>
        <begin position="1520"/>
        <end position="1530"/>
    </location>
</feature>
<dbReference type="Pfam" id="PF02373">
    <property type="entry name" value="JmjC"/>
    <property type="match status" value="1"/>
</dbReference>
<comment type="catalytic activity">
    <reaction evidence="18">
        <text>N(6),N(6)-dimethyl-L-lysyl(36)-[histone H3] + 2 2-oxoglutarate + 2 O2 = L-lysyl(36)-[histone H3] + 2 formaldehyde + 2 succinate + 2 CO2</text>
        <dbReference type="Rhea" id="RHEA:42032"/>
        <dbReference type="Rhea" id="RHEA-COMP:9785"/>
        <dbReference type="Rhea" id="RHEA-COMP:9787"/>
        <dbReference type="ChEBI" id="CHEBI:15379"/>
        <dbReference type="ChEBI" id="CHEBI:16526"/>
        <dbReference type="ChEBI" id="CHEBI:16810"/>
        <dbReference type="ChEBI" id="CHEBI:16842"/>
        <dbReference type="ChEBI" id="CHEBI:29969"/>
        <dbReference type="ChEBI" id="CHEBI:30031"/>
        <dbReference type="ChEBI" id="CHEBI:61976"/>
        <dbReference type="EC" id="1.14.11.27"/>
    </reaction>
</comment>
<feature type="compositionally biased region" description="Low complexity" evidence="20">
    <location>
        <begin position="1136"/>
        <end position="1151"/>
    </location>
</feature>
<dbReference type="PROSITE" id="PS51184">
    <property type="entry name" value="JMJC"/>
    <property type="match status" value="1"/>
</dbReference>
<dbReference type="PROSITE" id="PS01359">
    <property type="entry name" value="ZF_PHD_1"/>
    <property type="match status" value="1"/>
</dbReference>
<dbReference type="PROSITE" id="PS50016">
    <property type="entry name" value="ZF_PHD_2"/>
    <property type="match status" value="1"/>
</dbReference>
<evidence type="ECO:0000256" key="13">
    <source>
        <dbReference type="ARBA" id="ARBA00023004"/>
    </source>
</evidence>
<dbReference type="InterPro" id="IPR041070">
    <property type="entry name" value="JHD"/>
</dbReference>
<feature type="region of interest" description="Disordered" evidence="20">
    <location>
        <begin position="1477"/>
        <end position="1747"/>
    </location>
</feature>
<proteinExistence type="inferred from homology"/>
<dbReference type="SUPFAM" id="SSF57903">
    <property type="entry name" value="FYVE/PHD zinc finger"/>
    <property type="match status" value="1"/>
</dbReference>
<feature type="compositionally biased region" description="Low complexity" evidence="20">
    <location>
        <begin position="1478"/>
        <end position="1490"/>
    </location>
</feature>
<reference evidence="23 24" key="1">
    <citation type="submission" date="2024-07" db="EMBL/GenBank/DDBJ databases">
        <title>Draft sequence of the Neodothiora populina.</title>
        <authorList>
            <person name="Drown D.D."/>
            <person name="Schuette U.S."/>
            <person name="Buechlein A.B."/>
            <person name="Rusch D.R."/>
            <person name="Winton L.W."/>
            <person name="Adams G.A."/>
        </authorList>
    </citation>
    <scope>NUCLEOTIDE SEQUENCE [LARGE SCALE GENOMIC DNA]</scope>
    <source>
        <strain evidence="23 24">CPC 39397</strain>
    </source>
</reference>
<feature type="compositionally biased region" description="Polar residues" evidence="20">
    <location>
        <begin position="60"/>
        <end position="73"/>
    </location>
</feature>
<keyword evidence="16" id="KW-0539">Nucleus</keyword>
<keyword evidence="10" id="KW-0156">Chromatin regulator</keyword>
<dbReference type="SUPFAM" id="SSF51197">
    <property type="entry name" value="Clavaminate synthase-like"/>
    <property type="match status" value="1"/>
</dbReference>
<evidence type="ECO:0000256" key="10">
    <source>
        <dbReference type="ARBA" id="ARBA00022853"/>
    </source>
</evidence>
<evidence type="ECO:0000256" key="14">
    <source>
        <dbReference type="ARBA" id="ARBA00023015"/>
    </source>
</evidence>
<keyword evidence="13" id="KW-0408">Iron</keyword>
<evidence type="ECO:0000256" key="7">
    <source>
        <dbReference type="ARBA" id="ARBA00022723"/>
    </source>
</evidence>
<keyword evidence="7" id="KW-0479">Metal-binding</keyword>
<feature type="compositionally biased region" description="Polar residues" evidence="20">
    <location>
        <begin position="389"/>
        <end position="398"/>
    </location>
</feature>
<keyword evidence="8 19" id="KW-0863">Zinc-finger</keyword>
<dbReference type="InterPro" id="IPR019786">
    <property type="entry name" value="Zinc_finger_PHD-type_CS"/>
</dbReference>
<evidence type="ECO:0000256" key="11">
    <source>
        <dbReference type="ARBA" id="ARBA00022964"/>
    </source>
</evidence>
<feature type="compositionally biased region" description="Pro residues" evidence="20">
    <location>
        <begin position="253"/>
        <end position="272"/>
    </location>
</feature>
<keyword evidence="11" id="KW-0223">Dioxygenase</keyword>
<evidence type="ECO:0000256" key="2">
    <source>
        <dbReference type="ARBA" id="ARBA00003909"/>
    </source>
</evidence>
<sequence>MPPLTPPPPSQASSTSSQFIPSSTFKRPALHLSARFRPSSPVAPSFEPLSPPPLAGRSLDYTTAVPSQQSPQHGSLPLAQTDGPADVRPPPSSNAPRGRKHQRTPSTIQDLADAALLTNKPQSSPEPQPRPQPQVRKSSSVSYHVQHSPPRYAVQPACYSPHAYREPAVKRARSEVGPSPHAYAFTARPSTSHMPPNGVACAHNVEQNIDRAVRRQSVNAIPSEDAELLLNFASRVQPRPVKMPSPVRESSARPPPSLAPSVPSPPTLPALPAPVTTTSATELVQGPSQHDPSASLPSPQDTNANEEEQGNASDKVVVQVPVQSDSRRPSPEDVMVLDRGQEPSLPLAPQQTRTPPEEDLQAPDADASSLLVPLPDTTPQDVAAAAARQPSQVESLSADTAGETDSPKSRPRRGWPKGKPRGPRNKASSTTKPRSSVRRSRASAKTNGENGSTSSGDDVPYSNRMRRKSETDLATSTAFDAFTSAHPVHRQSSVPPHFKYEKIPVRPRSGAGRRASKKVAEDIICSGCAQTRESSHGELDQWIGCNGCKGWFHYDCAGFKNERDVRDVDKFFCEPCEAQHGATTYVRKSSRTHTNVDYAGLNQGILKTSDEDPEHHYIQPIKDGTFTFDPETFLRVRPELVTAEYFETCASFNEPILIPAEWNPKRKADLRPSADVDMPDADEAVVDAATFQSAEEEDVMTKEMEYETIFDDGQDKLGMVIPQGLTVRHVANIIGPDEPLDVIDVKTQGTHGRWNIARFADYYESEGDKPVRNVISLEVSHTKLGKLLQRPKLVRQLDLQDSVWPAEESAKGNYPKVQYYCLMSVADSFTDFHIDFGGSSVYYHILRGRKTFFFIPPKPSHLKAYEDWNNSPEQNFTWLPTKTKECYRVDLYEGDTMLIPSGWIHAVWTPTNSLVIGGNFLTRLHYSTQFKVVDIEKANKTPMKFRYPQFQRVMWYTVIKYLDADPLPAAVAQAFNDGSQYPREHPIWQDFSDDVSAPSGVPNTPEYNARYYSQAELDGLPELVNFIFRTVMISLGRIEGVSEDTRKKVVRSIPKGHGDPLDVARAFALWVAWKRGDEDPPAWAHPEADLPDKESAEPKKLSARALKQLQRQEAINAYRIAGPDRQSSRIQAPKGSVSVSATSPAPSAPSVQHQVVEGPVSLAQFTSTPKTSVLGPKRVACDACRKRRIRCKHKEHVTQTTPASMPSMPSMPSLTSTSNPFDGMVLGQQSFQQTPEQHQFIGYMDDTPPAVAKVEPMQSLGGVAPQAPMTAPDAAGPALVPGNALLADPNSKRGRSKACFDCRKSKRRCVHDENGKLDPVKAEQIPVPRGSGGKKRKASTNGGSPSGRKSSQPLAFANNSASSSHVAPTMPYPMGNGYQSGTPSQQFQQPSPYPEQSVQPQWQHSTYVYPDPINGDPVGSSNGPYHQTQDSHIPYNQQSLEQLANDVLDSRYVNNDEDGGYTVPQHSGAVQPSAYPMQQAVQSHHTVQTHHSSDSGVVLPEGQPTMGGPVQDVRPATEATKSKPLTEHTDGIAPEVPYPIEVNGTGVSKTSPQKSDVQPNTLAIQQPIVGTASQSVQSVPETSRKSEAPEANEAVKSPDTTHSVTHSNDTTSDQSSVKPAATIVSPQLARPGLSNIPLYEPPSSLKERRLSKASQPLEDIMALIEGPEPLQRDNRPRSASKTPAPMGPPKSQGSPSSVRKRKVDHIFASPTGTKKAKFEEEDEESVRLAKELQGQDWGLRRRSREAI</sequence>
<gene>
    <name evidence="23" type="ORF">AAFC00_001190</name>
</gene>